<sequence length="770" mass="89211">MQKCNVYKQSETINVLTLNRNYILRDRDQIKMATKGFRTHVLPLILAFTIVNTQDIYDPLPKGWDKFCTIDGTRIYRSEFTPNLNMTLIKCNMMSEHSGIWRLDTLRETMKNATDKYAIDLHCTGNANVSLPWPIKILRVHELNVYGCILTDYLEEHDSDVINIIPDSLHVLRLVDTEISVRVKTFIKTMQNVKNISKEFDCGHEDTIEKLTRSNISYSFIEDMETVIVSLSELGAQFMQDSKEVKHKCVFSRLTELQEVHESSQSKYHLKLLVDNSILRELRMYNLSHNYISDLDGYILEWSTNFPKLEMLDLSHNAISQLYKFKIPLTSHATTINLQYNNISMITVEDLKHLKKMSNVTIDLQNNPLICGCDHRVKDLISFVNNEEDLDTPEFNNYQYIRNMACSSPNTLKGTKLYKLRISDLECGSIQEKEYFMIPIICLTVSAVVCLSVIVILVKYRKEVRIIMFTRFHIILPCQSESVLEKKLYDAFVSYSSVDEKWVDIIFKRIEQSADEEEDTDKSQSRKFKFCLHHRDFIPGRTIFDNVIKCVESSRHTIVLLSRNFIRSEYCLYEFQEAFQQSILEQKRHLIIVMIEEVPTDELPKELQRCLKTFTYIKKDDFLFLDRLIYALKMQGVEKKSYSKSNGQLKNPSMETDTNPSNETKKKDSSCMSKGFLKSTTQINKSKKPSKLNISTEEHSNTTSSAYDRSVSIWSTDTGYDSEKSPTINQLSMEILSSDSSVIDLDMIATPGRIGTSTTDCVHQCEERIE</sequence>
<dbReference type="Gene3D" id="3.80.10.10">
    <property type="entry name" value="Ribonuclease Inhibitor"/>
    <property type="match status" value="1"/>
</dbReference>
<evidence type="ECO:0000256" key="7">
    <source>
        <dbReference type="SAM" id="Phobius"/>
    </source>
</evidence>
<dbReference type="Pfam" id="PF01582">
    <property type="entry name" value="TIR"/>
    <property type="match status" value="1"/>
</dbReference>
<evidence type="ECO:0000256" key="6">
    <source>
        <dbReference type="SAM" id="MobiDB-lite"/>
    </source>
</evidence>
<dbReference type="Proteomes" id="UP001634394">
    <property type="component" value="Unassembled WGS sequence"/>
</dbReference>
<dbReference type="GO" id="GO:0016020">
    <property type="term" value="C:membrane"/>
    <property type="evidence" value="ECO:0007669"/>
    <property type="project" value="UniProtKB-SubCell"/>
</dbReference>
<dbReference type="AlphaFoldDB" id="A0ABD3VHW0"/>
<evidence type="ECO:0000256" key="3">
    <source>
        <dbReference type="ARBA" id="ARBA00022729"/>
    </source>
</evidence>
<evidence type="ECO:0000256" key="2">
    <source>
        <dbReference type="ARBA" id="ARBA00022692"/>
    </source>
</evidence>
<dbReference type="SUPFAM" id="SSF52200">
    <property type="entry name" value="Toll/Interleukin receptor TIR domain"/>
    <property type="match status" value="1"/>
</dbReference>
<evidence type="ECO:0000256" key="4">
    <source>
        <dbReference type="ARBA" id="ARBA00022989"/>
    </source>
</evidence>
<keyword evidence="3" id="KW-0732">Signal</keyword>
<dbReference type="InterPro" id="IPR000157">
    <property type="entry name" value="TIR_dom"/>
</dbReference>
<keyword evidence="10" id="KW-1185">Reference proteome</keyword>
<evidence type="ECO:0000313" key="9">
    <source>
        <dbReference type="EMBL" id="KAL3860128.1"/>
    </source>
</evidence>
<dbReference type="InterPro" id="IPR032675">
    <property type="entry name" value="LRR_dom_sf"/>
</dbReference>
<dbReference type="EMBL" id="JBJQND010000012">
    <property type="protein sequence ID" value="KAL3860128.1"/>
    <property type="molecule type" value="Genomic_DNA"/>
</dbReference>
<dbReference type="PROSITE" id="PS50104">
    <property type="entry name" value="TIR"/>
    <property type="match status" value="1"/>
</dbReference>
<organism evidence="9 10">
    <name type="scientific">Sinanodonta woodiana</name>
    <name type="common">Chinese pond mussel</name>
    <name type="synonym">Anodonta woodiana</name>
    <dbReference type="NCBI Taxonomy" id="1069815"/>
    <lineage>
        <taxon>Eukaryota</taxon>
        <taxon>Metazoa</taxon>
        <taxon>Spiralia</taxon>
        <taxon>Lophotrochozoa</taxon>
        <taxon>Mollusca</taxon>
        <taxon>Bivalvia</taxon>
        <taxon>Autobranchia</taxon>
        <taxon>Heteroconchia</taxon>
        <taxon>Palaeoheterodonta</taxon>
        <taxon>Unionida</taxon>
        <taxon>Unionoidea</taxon>
        <taxon>Unionidae</taxon>
        <taxon>Unioninae</taxon>
        <taxon>Sinanodonta</taxon>
    </lineage>
</organism>
<keyword evidence="4 7" id="KW-1133">Transmembrane helix</keyword>
<dbReference type="InterPro" id="IPR035897">
    <property type="entry name" value="Toll_tir_struct_dom_sf"/>
</dbReference>
<dbReference type="SMART" id="SM00255">
    <property type="entry name" value="TIR"/>
    <property type="match status" value="1"/>
</dbReference>
<comment type="caution">
    <text evidence="9">The sequence shown here is derived from an EMBL/GenBank/DDBJ whole genome shotgun (WGS) entry which is preliminary data.</text>
</comment>
<feature type="region of interest" description="Disordered" evidence="6">
    <location>
        <begin position="642"/>
        <end position="672"/>
    </location>
</feature>
<feature type="domain" description="TIR" evidence="8">
    <location>
        <begin position="487"/>
        <end position="632"/>
    </location>
</feature>
<protein>
    <recommendedName>
        <fullName evidence="8">TIR domain-containing protein</fullName>
    </recommendedName>
</protein>
<feature type="transmembrane region" description="Helical" evidence="7">
    <location>
        <begin position="435"/>
        <end position="458"/>
    </location>
</feature>
<proteinExistence type="predicted"/>
<keyword evidence="5 7" id="KW-0472">Membrane</keyword>
<dbReference type="PRINTS" id="PR01537">
    <property type="entry name" value="INTRLKN1R1F"/>
</dbReference>
<accession>A0ABD3VHW0</accession>
<keyword evidence="2 7" id="KW-0812">Transmembrane</keyword>
<evidence type="ECO:0000256" key="1">
    <source>
        <dbReference type="ARBA" id="ARBA00004167"/>
    </source>
</evidence>
<evidence type="ECO:0000313" key="10">
    <source>
        <dbReference type="Proteomes" id="UP001634394"/>
    </source>
</evidence>
<dbReference type="Gene3D" id="3.40.50.10140">
    <property type="entry name" value="Toll/interleukin-1 receptor homology (TIR) domain"/>
    <property type="match status" value="1"/>
</dbReference>
<dbReference type="SUPFAM" id="SSF52058">
    <property type="entry name" value="L domain-like"/>
    <property type="match status" value="1"/>
</dbReference>
<evidence type="ECO:0000256" key="5">
    <source>
        <dbReference type="ARBA" id="ARBA00023136"/>
    </source>
</evidence>
<comment type="subcellular location">
    <subcellularLocation>
        <location evidence="1">Membrane</location>
        <topology evidence="1">Single-pass membrane protein</topology>
    </subcellularLocation>
</comment>
<gene>
    <name evidence="9" type="ORF">ACJMK2_010293</name>
</gene>
<dbReference type="PANTHER" id="PTHR24365">
    <property type="entry name" value="TOLL-LIKE RECEPTOR"/>
    <property type="match status" value="1"/>
</dbReference>
<reference evidence="9 10" key="1">
    <citation type="submission" date="2024-11" db="EMBL/GenBank/DDBJ databases">
        <title>Chromosome-level genome assembly of the freshwater bivalve Anodonta woodiana.</title>
        <authorList>
            <person name="Chen X."/>
        </authorList>
    </citation>
    <scope>NUCLEOTIDE SEQUENCE [LARGE SCALE GENOMIC DNA]</scope>
    <source>
        <strain evidence="9">MN2024</strain>
        <tissue evidence="9">Gills</tissue>
    </source>
</reference>
<evidence type="ECO:0000259" key="8">
    <source>
        <dbReference type="PROSITE" id="PS50104"/>
    </source>
</evidence>
<feature type="compositionally biased region" description="Polar residues" evidence="6">
    <location>
        <begin position="643"/>
        <end position="662"/>
    </location>
</feature>
<feature type="region of interest" description="Disordered" evidence="6">
    <location>
        <begin position="686"/>
        <end position="707"/>
    </location>
</feature>
<name>A0ABD3VHW0_SINWO</name>
<dbReference type="PANTHER" id="PTHR24365:SF541">
    <property type="entry name" value="PROTEIN TOLL-RELATED"/>
    <property type="match status" value="1"/>
</dbReference>